<organism evidence="3 4">
    <name type="scientific">Flavimaribacter sediminis</name>
    <dbReference type="NCBI Taxonomy" id="2865987"/>
    <lineage>
        <taxon>Bacteria</taxon>
        <taxon>Pseudomonadati</taxon>
        <taxon>Pseudomonadota</taxon>
        <taxon>Alphaproteobacteria</taxon>
        <taxon>Hyphomicrobiales</taxon>
        <taxon>Rhizobiaceae</taxon>
        <taxon>Flavimaribacter</taxon>
    </lineage>
</organism>
<comment type="caution">
    <text evidence="3">The sequence shown here is derived from an EMBL/GenBank/DDBJ whole genome shotgun (WGS) entry which is preliminary data.</text>
</comment>
<dbReference type="InterPro" id="IPR029045">
    <property type="entry name" value="ClpP/crotonase-like_dom_sf"/>
</dbReference>
<sequence length="263" mass="27977">MASSTGHVTYEIDGDVALLGLNRPEKRNAISDAFVIEIGEAVARAGKEAKAGVLFGHGDHFCAGLDLAEHVSKTAAEGVQGSRRWHAIFATIEHGAIPWISALHGAVVGGGLELAASTHIRVAEKSAFFALPEGQRGIFVGGGGSVRAARLMGLARMTDMMLTGRVVSAEQAEKWNLLQYLVGPGEAREKAVALARQAASNASLSNYAIIHALPRIQDMAESDGLFVESLMASLTATNPEAEQRLREFLEKRAKRLAIPDRDS</sequence>
<reference evidence="3" key="1">
    <citation type="submission" date="2021-08" db="EMBL/GenBank/DDBJ databases">
        <title>Hoeflea bacterium WL0058 sp. nov., isolated from the sediment.</title>
        <authorList>
            <person name="Wang L."/>
            <person name="Zhang D."/>
        </authorList>
    </citation>
    <scope>NUCLEOTIDE SEQUENCE</scope>
    <source>
        <strain evidence="3">WL0058</strain>
    </source>
</reference>
<keyword evidence="4" id="KW-1185">Reference proteome</keyword>
<dbReference type="InterPro" id="IPR001753">
    <property type="entry name" value="Enoyl-CoA_hydra/iso"/>
</dbReference>
<dbReference type="PROSITE" id="PS00086">
    <property type="entry name" value="CYTOCHROME_P450"/>
    <property type="match status" value="1"/>
</dbReference>
<dbReference type="GO" id="GO:0016705">
    <property type="term" value="F:oxidoreductase activity, acting on paired donors, with incorporation or reduction of molecular oxygen"/>
    <property type="evidence" value="ECO:0007669"/>
    <property type="project" value="InterPro"/>
</dbReference>
<dbReference type="Gene3D" id="1.10.12.10">
    <property type="entry name" value="Lyase 2-enoyl-coa Hydratase, Chain A, domain 2"/>
    <property type="match status" value="1"/>
</dbReference>
<name>A0AAE3D154_9HYPH</name>
<proteinExistence type="inferred from homology"/>
<dbReference type="GO" id="GO:0005506">
    <property type="term" value="F:iron ion binding"/>
    <property type="evidence" value="ECO:0007669"/>
    <property type="project" value="InterPro"/>
</dbReference>
<gene>
    <name evidence="3" type="ORF">K1W69_08640</name>
</gene>
<evidence type="ECO:0000256" key="1">
    <source>
        <dbReference type="ARBA" id="ARBA00005254"/>
    </source>
</evidence>
<dbReference type="SUPFAM" id="SSF52096">
    <property type="entry name" value="ClpP/crotonase"/>
    <property type="match status" value="1"/>
</dbReference>
<dbReference type="NCBIfam" id="NF006013">
    <property type="entry name" value="PRK08150.1"/>
    <property type="match status" value="1"/>
</dbReference>
<evidence type="ECO:0000313" key="3">
    <source>
        <dbReference type="EMBL" id="MBW8637253.1"/>
    </source>
</evidence>
<dbReference type="PANTHER" id="PTHR11941">
    <property type="entry name" value="ENOYL-COA HYDRATASE-RELATED"/>
    <property type="match status" value="1"/>
</dbReference>
<evidence type="ECO:0000313" key="4">
    <source>
        <dbReference type="Proteomes" id="UP001196509"/>
    </source>
</evidence>
<dbReference type="GO" id="GO:0016829">
    <property type="term" value="F:lyase activity"/>
    <property type="evidence" value="ECO:0007669"/>
    <property type="project" value="UniProtKB-KW"/>
</dbReference>
<evidence type="ECO:0000256" key="2">
    <source>
        <dbReference type="ARBA" id="ARBA00023239"/>
    </source>
</evidence>
<dbReference type="CDD" id="cd06558">
    <property type="entry name" value="crotonase-like"/>
    <property type="match status" value="1"/>
</dbReference>
<keyword evidence="2" id="KW-0456">Lyase</keyword>
<dbReference type="RefSeq" id="WP_220227975.1">
    <property type="nucleotide sequence ID" value="NZ_JAICBX010000002.1"/>
</dbReference>
<dbReference type="GO" id="GO:0006635">
    <property type="term" value="P:fatty acid beta-oxidation"/>
    <property type="evidence" value="ECO:0007669"/>
    <property type="project" value="TreeGrafter"/>
</dbReference>
<dbReference type="PANTHER" id="PTHR11941:SF54">
    <property type="entry name" value="ENOYL-COA HYDRATASE, MITOCHONDRIAL"/>
    <property type="match status" value="1"/>
</dbReference>
<dbReference type="InterPro" id="IPR017972">
    <property type="entry name" value="Cyt_P450_CS"/>
</dbReference>
<dbReference type="Pfam" id="PF00378">
    <property type="entry name" value="ECH_1"/>
    <property type="match status" value="1"/>
</dbReference>
<dbReference type="Gene3D" id="3.90.226.10">
    <property type="entry name" value="2-enoyl-CoA Hydratase, Chain A, domain 1"/>
    <property type="match status" value="1"/>
</dbReference>
<dbReference type="Proteomes" id="UP001196509">
    <property type="component" value="Unassembled WGS sequence"/>
</dbReference>
<protein>
    <submittedName>
        <fullName evidence="3">Crotonase/enoyl-CoA hydratase family protein</fullName>
    </submittedName>
</protein>
<accession>A0AAE3D154</accession>
<dbReference type="AlphaFoldDB" id="A0AAE3D154"/>
<comment type="similarity">
    <text evidence="1">Belongs to the enoyl-CoA hydratase/isomerase family.</text>
</comment>
<dbReference type="EMBL" id="JAICBX010000002">
    <property type="protein sequence ID" value="MBW8637253.1"/>
    <property type="molecule type" value="Genomic_DNA"/>
</dbReference>
<dbReference type="InterPro" id="IPR014748">
    <property type="entry name" value="Enoyl-CoA_hydra_C"/>
</dbReference>